<dbReference type="Proteomes" id="UP000571950">
    <property type="component" value="Unassembled WGS sequence"/>
</dbReference>
<keyword evidence="3" id="KW-1185">Reference proteome</keyword>
<evidence type="ECO:0000313" key="3">
    <source>
        <dbReference type="Proteomes" id="UP000571950"/>
    </source>
</evidence>
<gene>
    <name evidence="2" type="ORF">GGR43_004293</name>
</gene>
<dbReference type="Gene3D" id="3.10.450.50">
    <property type="match status" value="1"/>
</dbReference>
<dbReference type="RefSeq" id="WP_188073820.1">
    <property type="nucleotide sequence ID" value="NZ_BSPS01000089.1"/>
</dbReference>
<dbReference type="EMBL" id="JACIDT010000026">
    <property type="protein sequence ID" value="MBB3928548.1"/>
    <property type="molecule type" value="Genomic_DNA"/>
</dbReference>
<organism evidence="2 3">
    <name type="scientific">Sphingobium jiangsuense</name>
    <dbReference type="NCBI Taxonomy" id="870476"/>
    <lineage>
        <taxon>Bacteria</taxon>
        <taxon>Pseudomonadati</taxon>
        <taxon>Pseudomonadota</taxon>
        <taxon>Alphaproteobacteria</taxon>
        <taxon>Sphingomonadales</taxon>
        <taxon>Sphingomonadaceae</taxon>
        <taxon>Sphingobium</taxon>
    </lineage>
</organism>
<comment type="caution">
    <text evidence="2">The sequence shown here is derived from an EMBL/GenBank/DDBJ whole genome shotgun (WGS) entry which is preliminary data.</text>
</comment>
<dbReference type="InterPro" id="IPR032710">
    <property type="entry name" value="NTF2-like_dom_sf"/>
</dbReference>
<dbReference type="InterPro" id="IPR037401">
    <property type="entry name" value="SnoaL-like"/>
</dbReference>
<dbReference type="SUPFAM" id="SSF54427">
    <property type="entry name" value="NTF2-like"/>
    <property type="match status" value="1"/>
</dbReference>
<evidence type="ECO:0000259" key="1">
    <source>
        <dbReference type="Pfam" id="PF12680"/>
    </source>
</evidence>
<feature type="domain" description="SnoaL-like" evidence="1">
    <location>
        <begin position="18"/>
        <end position="122"/>
    </location>
</feature>
<name>A0A7W6BKF8_9SPHN</name>
<dbReference type="Pfam" id="PF12680">
    <property type="entry name" value="SnoaL_2"/>
    <property type="match status" value="1"/>
</dbReference>
<protein>
    <submittedName>
        <fullName evidence="2">Putative SnoaL-like aldol condensation-catalyzing enzyme</fullName>
    </submittedName>
</protein>
<reference evidence="2 3" key="1">
    <citation type="submission" date="2020-08" db="EMBL/GenBank/DDBJ databases">
        <title>Genomic Encyclopedia of Type Strains, Phase IV (KMG-IV): sequencing the most valuable type-strain genomes for metagenomic binning, comparative biology and taxonomic classification.</title>
        <authorList>
            <person name="Goeker M."/>
        </authorList>
    </citation>
    <scope>NUCLEOTIDE SEQUENCE [LARGE SCALE GENOMIC DNA]</scope>
    <source>
        <strain evidence="2 3">DSM 26189</strain>
    </source>
</reference>
<evidence type="ECO:0000313" key="2">
    <source>
        <dbReference type="EMBL" id="MBB3928548.1"/>
    </source>
</evidence>
<dbReference type="AlphaFoldDB" id="A0A7W6BKF8"/>
<sequence length="141" mass="16081">MTDAGQSPEDRNTQIVLAMWEGVIGRGDREAVLKYIAPDYVQHAVNLPSGREHVLRLADMIREGNADFKPPARKTLFRTIAQGDMVVVIWEQQQDDPTRPGETYTGHAFDMYRLEDGMIVEHWDDTRKWPTAWKAKGEAAE</sequence>
<proteinExistence type="predicted"/>
<accession>A0A7W6BKF8</accession>